<accession>A0A3P8F9V0</accession>
<organism evidence="1 2">
    <name type="scientific">Schistosoma mattheei</name>
    <dbReference type="NCBI Taxonomy" id="31246"/>
    <lineage>
        <taxon>Eukaryota</taxon>
        <taxon>Metazoa</taxon>
        <taxon>Spiralia</taxon>
        <taxon>Lophotrochozoa</taxon>
        <taxon>Platyhelminthes</taxon>
        <taxon>Trematoda</taxon>
        <taxon>Digenea</taxon>
        <taxon>Strigeidida</taxon>
        <taxon>Schistosomatoidea</taxon>
        <taxon>Schistosomatidae</taxon>
        <taxon>Schistosoma</taxon>
    </lineage>
</organism>
<sequence length="42" mass="4902">MSEKSPLKLNPREKFLSLIMELINSSLPFINKFDRSCEDNSE</sequence>
<gene>
    <name evidence="1" type="ORF">SMTD_LOCUS9976</name>
</gene>
<evidence type="ECO:0000313" key="1">
    <source>
        <dbReference type="EMBL" id="VDP52335.1"/>
    </source>
</evidence>
<evidence type="ECO:0000313" key="2">
    <source>
        <dbReference type="Proteomes" id="UP000269396"/>
    </source>
</evidence>
<dbReference type="AlphaFoldDB" id="A0A3P8F9V0"/>
<reference evidence="1 2" key="1">
    <citation type="submission" date="2018-11" db="EMBL/GenBank/DDBJ databases">
        <authorList>
            <consortium name="Pathogen Informatics"/>
        </authorList>
    </citation>
    <scope>NUCLEOTIDE SEQUENCE [LARGE SCALE GENOMIC DNA]</scope>
    <source>
        <strain>Denwood</strain>
        <strain evidence="2">Zambia</strain>
    </source>
</reference>
<dbReference type="EMBL" id="UZAL01030151">
    <property type="protein sequence ID" value="VDP52335.1"/>
    <property type="molecule type" value="Genomic_DNA"/>
</dbReference>
<dbReference type="Proteomes" id="UP000269396">
    <property type="component" value="Unassembled WGS sequence"/>
</dbReference>
<proteinExistence type="predicted"/>
<keyword evidence="2" id="KW-1185">Reference proteome</keyword>
<name>A0A3P8F9V0_9TREM</name>
<protein>
    <submittedName>
        <fullName evidence="1">Uncharacterized protein</fullName>
    </submittedName>
</protein>